<dbReference type="SUPFAM" id="SSF56176">
    <property type="entry name" value="FAD-binding/transporter-associated domain-like"/>
    <property type="match status" value="1"/>
</dbReference>
<protein>
    <recommendedName>
        <fullName evidence="6">FAD-binding PCMH-type domain-containing protein</fullName>
    </recommendedName>
</protein>
<keyword evidence="3" id="KW-0285">Flavoprotein</keyword>
<dbReference type="PANTHER" id="PTHR42973">
    <property type="entry name" value="BINDING OXIDOREDUCTASE, PUTATIVE (AFU_ORTHOLOGUE AFUA_1G17690)-RELATED"/>
    <property type="match status" value="1"/>
</dbReference>
<dbReference type="STRING" id="98765.A0A2R6NTN9"/>
<comment type="similarity">
    <text evidence="2">Belongs to the oxygen-dependent FAD-linked oxidoreductase family.</text>
</comment>
<dbReference type="PROSITE" id="PS51387">
    <property type="entry name" value="FAD_PCMH"/>
    <property type="match status" value="1"/>
</dbReference>
<proteinExistence type="inferred from homology"/>
<comment type="cofactor">
    <cofactor evidence="1">
        <name>FAD</name>
        <dbReference type="ChEBI" id="CHEBI:57692"/>
    </cofactor>
</comment>
<evidence type="ECO:0000256" key="2">
    <source>
        <dbReference type="ARBA" id="ARBA00005466"/>
    </source>
</evidence>
<evidence type="ECO:0000256" key="1">
    <source>
        <dbReference type="ARBA" id="ARBA00001974"/>
    </source>
</evidence>
<dbReference type="InterPro" id="IPR050416">
    <property type="entry name" value="FAD-linked_Oxidoreductase"/>
</dbReference>
<dbReference type="Gene3D" id="3.30.465.10">
    <property type="match status" value="1"/>
</dbReference>
<keyword evidence="8" id="KW-1185">Reference proteome</keyword>
<organism evidence="7 8">
    <name type="scientific">Hermanssonia centrifuga</name>
    <dbReference type="NCBI Taxonomy" id="98765"/>
    <lineage>
        <taxon>Eukaryota</taxon>
        <taxon>Fungi</taxon>
        <taxon>Dikarya</taxon>
        <taxon>Basidiomycota</taxon>
        <taxon>Agaricomycotina</taxon>
        <taxon>Agaricomycetes</taxon>
        <taxon>Polyporales</taxon>
        <taxon>Meruliaceae</taxon>
        <taxon>Hermanssonia</taxon>
    </lineage>
</organism>
<keyword evidence="4" id="KW-0274">FAD</keyword>
<dbReference type="InterPro" id="IPR016167">
    <property type="entry name" value="FAD-bd_PCMH_sub1"/>
</dbReference>
<dbReference type="GO" id="GO:0016491">
    <property type="term" value="F:oxidoreductase activity"/>
    <property type="evidence" value="ECO:0007669"/>
    <property type="project" value="UniProtKB-KW"/>
</dbReference>
<evidence type="ECO:0000256" key="3">
    <source>
        <dbReference type="ARBA" id="ARBA00022630"/>
    </source>
</evidence>
<evidence type="ECO:0000313" key="8">
    <source>
        <dbReference type="Proteomes" id="UP000186601"/>
    </source>
</evidence>
<dbReference type="InterPro" id="IPR036318">
    <property type="entry name" value="FAD-bd_PCMH-like_sf"/>
</dbReference>
<name>A0A2R6NTN9_9APHY</name>
<dbReference type="PANTHER" id="PTHR42973:SF39">
    <property type="entry name" value="FAD-BINDING PCMH-TYPE DOMAIN-CONTAINING PROTEIN"/>
    <property type="match status" value="1"/>
</dbReference>
<reference evidence="7 8" key="1">
    <citation type="submission" date="2018-02" db="EMBL/GenBank/DDBJ databases">
        <title>Genome sequence of the basidiomycete white-rot fungus Phlebia centrifuga.</title>
        <authorList>
            <person name="Granchi Z."/>
            <person name="Peng M."/>
            <person name="de Vries R.P."/>
            <person name="Hilden K."/>
            <person name="Makela M.R."/>
            <person name="Grigoriev I."/>
            <person name="Riley R."/>
        </authorList>
    </citation>
    <scope>NUCLEOTIDE SEQUENCE [LARGE SCALE GENOMIC DNA]</scope>
    <source>
        <strain evidence="7 8">FBCC195</strain>
    </source>
</reference>
<gene>
    <name evidence="7" type="ORF">PHLCEN_2v8688</name>
</gene>
<dbReference type="Gene3D" id="3.40.462.20">
    <property type="match status" value="1"/>
</dbReference>
<dbReference type="InterPro" id="IPR016166">
    <property type="entry name" value="FAD-bd_PCMH"/>
</dbReference>
<dbReference type="InterPro" id="IPR016169">
    <property type="entry name" value="FAD-bd_PCMH_sub2"/>
</dbReference>
<feature type="domain" description="FAD-binding PCMH-type" evidence="6">
    <location>
        <begin position="33"/>
        <end position="212"/>
    </location>
</feature>
<dbReference type="Pfam" id="PF01565">
    <property type="entry name" value="FAD_binding_4"/>
    <property type="match status" value="1"/>
</dbReference>
<dbReference type="GO" id="GO:0071949">
    <property type="term" value="F:FAD binding"/>
    <property type="evidence" value="ECO:0007669"/>
    <property type="project" value="InterPro"/>
</dbReference>
<dbReference type="OrthoDB" id="415825at2759"/>
<dbReference type="Proteomes" id="UP000186601">
    <property type="component" value="Unassembled WGS sequence"/>
</dbReference>
<evidence type="ECO:0000256" key="5">
    <source>
        <dbReference type="ARBA" id="ARBA00023002"/>
    </source>
</evidence>
<dbReference type="Pfam" id="PF08031">
    <property type="entry name" value="BBE"/>
    <property type="match status" value="1"/>
</dbReference>
<keyword evidence="5" id="KW-0560">Oxidoreductase</keyword>
<evidence type="ECO:0000259" key="6">
    <source>
        <dbReference type="PROSITE" id="PS51387"/>
    </source>
</evidence>
<comment type="caution">
    <text evidence="7">The sequence shown here is derived from an EMBL/GenBank/DDBJ whole genome shotgun (WGS) entry which is preliminary data.</text>
</comment>
<dbReference type="EMBL" id="MLYV02000862">
    <property type="protein sequence ID" value="PSR76100.1"/>
    <property type="molecule type" value="Genomic_DNA"/>
</dbReference>
<accession>A0A2R6NTN9</accession>
<dbReference type="AlphaFoldDB" id="A0A2R6NTN9"/>
<sequence length="469" mass="51160">MAVDITTLFPGDQVLTPDDGKLYEESIRRWAENAERKAKYIVLPKSAEDVSKAVRGPSNAHNILFATQNDLEIAIKGGGHSCSGASSSKDLVIDLRHLNSVTVDANKQLITVGGGADWAAVDEEAAKYGLATVGGTVNHTGVGGLTVGGGYGWLTAKYGLTIDNLLQAQVVIANGDILTCNESENSDLFWAIRGAGSNFGPVTSFVFRGYPQTNEVWSGLLVYTPPQLEALINATATWTKGAGEDESCMIFIASPPPDFEPCLVVLPFFNGSAEEGKKKFSLFYDVGPVADMTKEMPYKVLNSIQNPMATHGDRKLFKASTVTLLDSSLVQHLFNEYCKLTTDIPETKGAAILLELHPFQKLMSVPTSAMAFASRGPFYNMNIVLRWKNSALDAELRTWASGLAEHVHQEEKTRKGSDFDGAQGYSNYGLGDERVRDVFGENYDRLRDLKAKYDPNSVFHKWFPIVPKG</sequence>
<evidence type="ECO:0000313" key="7">
    <source>
        <dbReference type="EMBL" id="PSR76100.1"/>
    </source>
</evidence>
<evidence type="ECO:0000256" key="4">
    <source>
        <dbReference type="ARBA" id="ARBA00022827"/>
    </source>
</evidence>
<dbReference type="InterPro" id="IPR012951">
    <property type="entry name" value="BBE"/>
</dbReference>
<dbReference type="InterPro" id="IPR006094">
    <property type="entry name" value="Oxid_FAD_bind_N"/>
</dbReference>
<dbReference type="Gene3D" id="3.30.43.10">
    <property type="entry name" value="Uridine Diphospho-n-acetylenolpyruvylglucosamine Reductase, domain 2"/>
    <property type="match status" value="1"/>
</dbReference>